<feature type="region of interest" description="Disordered" evidence="1">
    <location>
        <begin position="57"/>
        <end position="110"/>
    </location>
</feature>
<proteinExistence type="predicted"/>
<evidence type="ECO:0000256" key="1">
    <source>
        <dbReference type="SAM" id="MobiDB-lite"/>
    </source>
</evidence>
<comment type="caution">
    <text evidence="2">The sequence shown here is derived from an EMBL/GenBank/DDBJ whole genome shotgun (WGS) entry which is preliminary data.</text>
</comment>
<organism evidence="2 3">
    <name type="scientific">Cladobotryum mycophilum</name>
    <dbReference type="NCBI Taxonomy" id="491253"/>
    <lineage>
        <taxon>Eukaryota</taxon>
        <taxon>Fungi</taxon>
        <taxon>Dikarya</taxon>
        <taxon>Ascomycota</taxon>
        <taxon>Pezizomycotina</taxon>
        <taxon>Sordariomycetes</taxon>
        <taxon>Hypocreomycetidae</taxon>
        <taxon>Hypocreales</taxon>
        <taxon>Hypocreaceae</taxon>
        <taxon>Cladobotryum</taxon>
    </lineage>
</organism>
<name>A0ABR0T0K4_9HYPO</name>
<reference evidence="2 3" key="1">
    <citation type="submission" date="2024-01" db="EMBL/GenBank/DDBJ databases">
        <title>Complete genome of Cladobotryum mycophilum ATHUM6906.</title>
        <authorList>
            <person name="Christinaki A.C."/>
            <person name="Myridakis A.I."/>
            <person name="Kouvelis V.N."/>
        </authorList>
    </citation>
    <scope>NUCLEOTIDE SEQUENCE [LARGE SCALE GENOMIC DNA]</scope>
    <source>
        <strain evidence="2 3">ATHUM6906</strain>
    </source>
</reference>
<sequence>MRRMVSHLATIYRSFQKGPDRPVQPLTSALERLKLQCWIANFRKTQILANKATAIGHQRKRGYDEDGNPMEDDGQSGRQAKSHDGEEEDYDETDQGEDADEQYDEESDYSDHRPLYLELHDIGRFEIAQRAPNKLIELPIPHIHLNREARQIGLKFANEHNLSPVFCQETQSHVFTRIYMPNKDVVYVPYTRWVQAKGELFRVALSWMDPSIGRFTPELETVTEVAVPEALARVVPEFLGECLSFTRFNLIYVVFDTPPELDLKDVELDLQISRPWELREITEGEDVRVRQYDSHGHIRNQMQEGYYTMDGKYHD</sequence>
<feature type="compositionally biased region" description="Acidic residues" evidence="1">
    <location>
        <begin position="65"/>
        <end position="74"/>
    </location>
</feature>
<keyword evidence="3" id="KW-1185">Reference proteome</keyword>
<evidence type="ECO:0000313" key="2">
    <source>
        <dbReference type="EMBL" id="KAK5997964.1"/>
    </source>
</evidence>
<accession>A0ABR0T0K4</accession>
<gene>
    <name evidence="2" type="ORF">PT974_00332</name>
</gene>
<dbReference type="EMBL" id="JAVFKD010000001">
    <property type="protein sequence ID" value="KAK5997964.1"/>
    <property type="molecule type" value="Genomic_DNA"/>
</dbReference>
<protein>
    <submittedName>
        <fullName evidence="2">Uncharacterized protein</fullName>
    </submittedName>
</protein>
<dbReference type="Proteomes" id="UP001338125">
    <property type="component" value="Unassembled WGS sequence"/>
</dbReference>
<evidence type="ECO:0000313" key="3">
    <source>
        <dbReference type="Proteomes" id="UP001338125"/>
    </source>
</evidence>
<feature type="compositionally biased region" description="Acidic residues" evidence="1">
    <location>
        <begin position="85"/>
        <end position="108"/>
    </location>
</feature>